<dbReference type="RefSeq" id="WP_269780536.1">
    <property type="nucleotide sequence ID" value="NZ_CP089466.1"/>
</dbReference>
<evidence type="ECO:0000256" key="6">
    <source>
        <dbReference type="SAM" id="MobiDB-lite"/>
    </source>
</evidence>
<feature type="compositionally biased region" description="Low complexity" evidence="6">
    <location>
        <begin position="171"/>
        <end position="180"/>
    </location>
</feature>
<dbReference type="InterPro" id="IPR001041">
    <property type="entry name" value="2Fe-2S_ferredoxin-type"/>
</dbReference>
<dbReference type="Gene3D" id="1.10.150.120">
    <property type="entry name" value="[2Fe-2S]-binding domain"/>
    <property type="match status" value="1"/>
</dbReference>
<dbReference type="PROSITE" id="PS00197">
    <property type="entry name" value="2FE2S_FER_1"/>
    <property type="match status" value="1"/>
</dbReference>
<dbReference type="SUPFAM" id="SSF47741">
    <property type="entry name" value="CO dehydrogenase ISP C-domain like"/>
    <property type="match status" value="1"/>
</dbReference>
<dbReference type="PANTHER" id="PTHR44379">
    <property type="entry name" value="OXIDOREDUCTASE WITH IRON-SULFUR SUBUNIT"/>
    <property type="match status" value="1"/>
</dbReference>
<evidence type="ECO:0000256" key="4">
    <source>
        <dbReference type="ARBA" id="ARBA00023004"/>
    </source>
</evidence>
<dbReference type="InterPro" id="IPR051452">
    <property type="entry name" value="Diverse_Oxidoreductases"/>
</dbReference>
<feature type="region of interest" description="Disordered" evidence="6">
    <location>
        <begin position="165"/>
        <end position="212"/>
    </location>
</feature>
<evidence type="ECO:0000313" key="9">
    <source>
        <dbReference type="Proteomes" id="UP001595660"/>
    </source>
</evidence>
<feature type="compositionally biased region" description="Basic and acidic residues" evidence="6">
    <location>
        <begin position="189"/>
        <end position="212"/>
    </location>
</feature>
<protein>
    <submittedName>
        <fullName evidence="8">(2Fe-2S)-binding protein</fullName>
    </submittedName>
</protein>
<dbReference type="InterPro" id="IPR036010">
    <property type="entry name" value="2Fe-2S_ferredoxin-like_sf"/>
</dbReference>
<dbReference type="AlphaFoldDB" id="A0ABD5NF21"/>
<dbReference type="InterPro" id="IPR002888">
    <property type="entry name" value="2Fe-2S-bd"/>
</dbReference>
<evidence type="ECO:0000259" key="7">
    <source>
        <dbReference type="PROSITE" id="PS51085"/>
    </source>
</evidence>
<evidence type="ECO:0000256" key="2">
    <source>
        <dbReference type="ARBA" id="ARBA00022723"/>
    </source>
</evidence>
<evidence type="ECO:0000313" key="8">
    <source>
        <dbReference type="EMBL" id="MFC3477679.1"/>
    </source>
</evidence>
<keyword evidence="1" id="KW-0001">2Fe-2S</keyword>
<keyword evidence="3" id="KW-0560">Oxidoreductase</keyword>
<dbReference type="FunFam" id="3.10.20.30:FF:000020">
    <property type="entry name" value="Xanthine dehydrogenase iron-sulfur subunit"/>
    <property type="match status" value="1"/>
</dbReference>
<feature type="domain" description="2Fe-2S ferredoxin-type" evidence="7">
    <location>
        <begin position="4"/>
        <end position="80"/>
    </location>
</feature>
<dbReference type="GeneID" id="69116388"/>
<accession>A0ABD5NF21</accession>
<evidence type="ECO:0000256" key="5">
    <source>
        <dbReference type="ARBA" id="ARBA00023014"/>
    </source>
</evidence>
<dbReference type="GO" id="GO:0051537">
    <property type="term" value="F:2 iron, 2 sulfur cluster binding"/>
    <property type="evidence" value="ECO:0007669"/>
    <property type="project" value="UniProtKB-KW"/>
</dbReference>
<dbReference type="Pfam" id="PF00111">
    <property type="entry name" value="Fer2"/>
    <property type="match status" value="1"/>
</dbReference>
<dbReference type="PANTHER" id="PTHR44379:SF5">
    <property type="entry name" value="OXIDOREDUCTASE WITH IRON-SULFUR SUBUNIT"/>
    <property type="match status" value="1"/>
</dbReference>
<keyword evidence="2" id="KW-0479">Metal-binding</keyword>
<dbReference type="FunFam" id="1.10.150.120:FF:000003">
    <property type="entry name" value="Carbon monoxide dehydrogenase, small subunit"/>
    <property type="match status" value="1"/>
</dbReference>
<comment type="caution">
    <text evidence="8">The sequence shown here is derived from an EMBL/GenBank/DDBJ whole genome shotgun (WGS) entry which is preliminary data.</text>
</comment>
<keyword evidence="9" id="KW-1185">Reference proteome</keyword>
<evidence type="ECO:0000256" key="1">
    <source>
        <dbReference type="ARBA" id="ARBA00022714"/>
    </source>
</evidence>
<dbReference type="Gene3D" id="3.10.20.30">
    <property type="match status" value="1"/>
</dbReference>
<dbReference type="GO" id="GO:0016491">
    <property type="term" value="F:oxidoreductase activity"/>
    <property type="evidence" value="ECO:0007669"/>
    <property type="project" value="UniProtKB-KW"/>
</dbReference>
<evidence type="ECO:0000256" key="3">
    <source>
        <dbReference type="ARBA" id="ARBA00023002"/>
    </source>
</evidence>
<reference evidence="8 9" key="1">
    <citation type="journal article" date="2019" name="Int. J. Syst. Evol. Microbiol.">
        <title>The Global Catalogue of Microorganisms (GCM) 10K type strain sequencing project: providing services to taxonomists for standard genome sequencing and annotation.</title>
        <authorList>
            <consortium name="The Broad Institute Genomics Platform"/>
            <consortium name="The Broad Institute Genome Sequencing Center for Infectious Disease"/>
            <person name="Wu L."/>
            <person name="Ma J."/>
        </authorList>
    </citation>
    <scope>NUCLEOTIDE SEQUENCE [LARGE SCALE GENOMIC DNA]</scope>
    <source>
        <strain evidence="8 9">CGMCC 1.12562</strain>
    </source>
</reference>
<keyword evidence="4" id="KW-0408">Iron</keyword>
<dbReference type="Proteomes" id="UP001595660">
    <property type="component" value="Unassembled WGS sequence"/>
</dbReference>
<dbReference type="InterPro" id="IPR006058">
    <property type="entry name" value="2Fe2S_fd_BS"/>
</dbReference>
<dbReference type="EMBL" id="JBHRWN010000002">
    <property type="protein sequence ID" value="MFC3477679.1"/>
    <property type="molecule type" value="Genomic_DNA"/>
</dbReference>
<dbReference type="SUPFAM" id="SSF54292">
    <property type="entry name" value="2Fe-2S ferredoxin-like"/>
    <property type="match status" value="1"/>
</dbReference>
<dbReference type="Pfam" id="PF01799">
    <property type="entry name" value="Fer2_2"/>
    <property type="match status" value="1"/>
</dbReference>
<organism evidence="8 9">
    <name type="scientific">Halobacterium litoreum</name>
    <dbReference type="NCBI Taxonomy" id="2039234"/>
    <lineage>
        <taxon>Archaea</taxon>
        <taxon>Methanobacteriati</taxon>
        <taxon>Methanobacteriota</taxon>
        <taxon>Stenosarchaea group</taxon>
        <taxon>Halobacteria</taxon>
        <taxon>Halobacteriales</taxon>
        <taxon>Halobacteriaceae</taxon>
        <taxon>Halobacterium</taxon>
    </lineage>
</organism>
<name>A0ABD5NF21_9EURY</name>
<dbReference type="CDD" id="cd00207">
    <property type="entry name" value="fer2"/>
    <property type="match status" value="1"/>
</dbReference>
<keyword evidence="5" id="KW-0411">Iron-sulfur</keyword>
<dbReference type="InterPro" id="IPR036884">
    <property type="entry name" value="2Fe-2S-bd_dom_sf"/>
</dbReference>
<gene>
    <name evidence="8" type="ORF">ACFOKC_08070</name>
</gene>
<dbReference type="InterPro" id="IPR012675">
    <property type="entry name" value="Beta-grasp_dom_sf"/>
</dbReference>
<dbReference type="GO" id="GO:0046872">
    <property type="term" value="F:metal ion binding"/>
    <property type="evidence" value="ECO:0007669"/>
    <property type="project" value="UniProtKB-KW"/>
</dbReference>
<dbReference type="PROSITE" id="PS51085">
    <property type="entry name" value="2FE2S_FER_2"/>
    <property type="match status" value="1"/>
</dbReference>
<proteinExistence type="predicted"/>
<sequence>MTEKEITFTVNGTERELRVEPRKLLVHAIREDLDLTGTHIGCDTGNCGACTVYKDGEAVKSCLQFAPQADGSEITTVEGMEDLPEAGMGESDLHPVQEGFHEMHGLQCGFCTPGMMLAGKALLEEHDDPSETEIRQNISGNLCRCTGYQNIVKSIEYAADVLAGREPPESPVENPSSGVEATADGGEPDGGRTDGGRPLDLTREYPRGDGDE</sequence>